<dbReference type="SUPFAM" id="SSF52343">
    <property type="entry name" value="Ferredoxin reductase-like, C-terminal NADP-linked domain"/>
    <property type="match status" value="1"/>
</dbReference>
<feature type="region of interest" description="Disordered" evidence="7">
    <location>
        <begin position="95"/>
        <end position="134"/>
    </location>
</feature>
<dbReference type="GO" id="GO:0006826">
    <property type="term" value="P:iron ion transport"/>
    <property type="evidence" value="ECO:0007669"/>
    <property type="project" value="TreeGrafter"/>
</dbReference>
<dbReference type="PANTHER" id="PTHR32361">
    <property type="entry name" value="FERRIC/CUPRIC REDUCTASE TRANSMEMBRANE COMPONENT"/>
    <property type="match status" value="1"/>
</dbReference>
<dbReference type="Proteomes" id="UP000184330">
    <property type="component" value="Unassembled WGS sequence"/>
</dbReference>
<dbReference type="OrthoDB" id="17725at2759"/>
<evidence type="ECO:0000256" key="8">
    <source>
        <dbReference type="SAM" id="Phobius"/>
    </source>
</evidence>
<dbReference type="STRING" id="576137.A0A1L7WXI1"/>
<evidence type="ECO:0000256" key="2">
    <source>
        <dbReference type="ARBA" id="ARBA00022448"/>
    </source>
</evidence>
<dbReference type="InterPro" id="IPR013112">
    <property type="entry name" value="FAD-bd_8"/>
</dbReference>
<feature type="transmembrane region" description="Helical" evidence="8">
    <location>
        <begin position="326"/>
        <end position="345"/>
    </location>
</feature>
<feature type="domain" description="FAD-binding FR-type" evidence="9">
    <location>
        <begin position="367"/>
        <end position="492"/>
    </location>
</feature>
<accession>A0A1L7WXI1</accession>
<dbReference type="Gene3D" id="3.40.50.80">
    <property type="entry name" value="Nucleotide-binding domain of ferredoxin-NADP reductase (FNR) module"/>
    <property type="match status" value="1"/>
</dbReference>
<dbReference type="GO" id="GO:0015677">
    <property type="term" value="P:copper ion import"/>
    <property type="evidence" value="ECO:0007669"/>
    <property type="project" value="TreeGrafter"/>
</dbReference>
<evidence type="ECO:0000259" key="9">
    <source>
        <dbReference type="PROSITE" id="PS51384"/>
    </source>
</evidence>
<evidence type="ECO:0000256" key="4">
    <source>
        <dbReference type="ARBA" id="ARBA00022989"/>
    </source>
</evidence>
<evidence type="ECO:0000256" key="7">
    <source>
        <dbReference type="SAM" id="MobiDB-lite"/>
    </source>
</evidence>
<dbReference type="AlphaFoldDB" id="A0A1L7WXI1"/>
<evidence type="ECO:0000256" key="3">
    <source>
        <dbReference type="ARBA" id="ARBA00022692"/>
    </source>
</evidence>
<dbReference type="InterPro" id="IPR039261">
    <property type="entry name" value="FNR_nucleotide-bd"/>
</dbReference>
<feature type="transmembrane region" description="Helical" evidence="8">
    <location>
        <begin position="188"/>
        <end position="207"/>
    </location>
</feature>
<dbReference type="EMBL" id="FJOG01000010">
    <property type="protein sequence ID" value="CZR57470.1"/>
    <property type="molecule type" value="Genomic_DNA"/>
</dbReference>
<keyword evidence="11" id="KW-1185">Reference proteome</keyword>
<keyword evidence="5" id="KW-0406">Ion transport</keyword>
<feature type="transmembrane region" description="Helical" evidence="8">
    <location>
        <begin position="258"/>
        <end position="280"/>
    </location>
</feature>
<evidence type="ECO:0000313" key="11">
    <source>
        <dbReference type="Proteomes" id="UP000184330"/>
    </source>
</evidence>
<feature type="compositionally biased region" description="Polar residues" evidence="7">
    <location>
        <begin position="99"/>
        <end position="126"/>
    </location>
</feature>
<dbReference type="GO" id="GO:0000293">
    <property type="term" value="F:ferric-chelate reductase activity"/>
    <property type="evidence" value="ECO:0007669"/>
    <property type="project" value="TreeGrafter"/>
</dbReference>
<evidence type="ECO:0000256" key="1">
    <source>
        <dbReference type="ARBA" id="ARBA00004141"/>
    </source>
</evidence>
<evidence type="ECO:0000256" key="5">
    <source>
        <dbReference type="ARBA" id="ARBA00023065"/>
    </source>
</evidence>
<feature type="transmembrane region" description="Helical" evidence="8">
    <location>
        <begin position="219"/>
        <end position="237"/>
    </location>
</feature>
<dbReference type="GO" id="GO:0006879">
    <property type="term" value="P:intracellular iron ion homeostasis"/>
    <property type="evidence" value="ECO:0007669"/>
    <property type="project" value="TreeGrafter"/>
</dbReference>
<name>A0A1L7WXI1_9HELO</name>
<dbReference type="SFLD" id="SFLDG01168">
    <property type="entry name" value="Ferric_reductase_subgroup_(FRE"/>
    <property type="match status" value="1"/>
</dbReference>
<reference evidence="10 11" key="1">
    <citation type="submission" date="2016-03" db="EMBL/GenBank/DDBJ databases">
        <authorList>
            <person name="Ploux O."/>
        </authorList>
    </citation>
    <scope>NUCLEOTIDE SEQUENCE [LARGE SCALE GENOMIC DNA]</scope>
    <source>
        <strain evidence="10 11">UAMH 11012</strain>
    </source>
</reference>
<dbReference type="Pfam" id="PF08022">
    <property type="entry name" value="FAD_binding_8"/>
    <property type="match status" value="1"/>
</dbReference>
<dbReference type="Pfam" id="PF01794">
    <property type="entry name" value="Ferric_reduct"/>
    <property type="match status" value="1"/>
</dbReference>
<feature type="transmembrane region" description="Helical" evidence="8">
    <location>
        <begin position="292"/>
        <end position="314"/>
    </location>
</feature>
<protein>
    <submittedName>
        <fullName evidence="10">Related to ferric reductase</fullName>
    </submittedName>
</protein>
<keyword evidence="6 8" id="KW-0472">Membrane</keyword>
<dbReference type="CDD" id="cd06186">
    <property type="entry name" value="NOX_Duox_like_FAD_NADP"/>
    <property type="match status" value="1"/>
</dbReference>
<dbReference type="GO" id="GO:0005886">
    <property type="term" value="C:plasma membrane"/>
    <property type="evidence" value="ECO:0007669"/>
    <property type="project" value="TreeGrafter"/>
</dbReference>
<dbReference type="PROSITE" id="PS51384">
    <property type="entry name" value="FAD_FR"/>
    <property type="match status" value="1"/>
</dbReference>
<dbReference type="InterPro" id="IPR017927">
    <property type="entry name" value="FAD-bd_FR_type"/>
</dbReference>
<keyword evidence="2" id="KW-0813">Transport</keyword>
<dbReference type="PANTHER" id="PTHR32361:SF28">
    <property type="entry name" value="FRP1P"/>
    <property type="match status" value="1"/>
</dbReference>
<dbReference type="SFLD" id="SFLDS00052">
    <property type="entry name" value="Ferric_Reductase_Domain"/>
    <property type="match status" value="1"/>
</dbReference>
<gene>
    <name evidence="10" type="ORF">PAC_07359</name>
</gene>
<sequence length="642" mass="71873">MESEWLRDAIQFSLKASFSTNIRDPLEGSPQRDPRLRQLVEGLLFSRKFILTYPIVILGCILLFSAVNWAANFIRWRKRRAFRLHTGLDGTFDDDAQPIKSTYPGQYSGNSDPQGVYSSGSSTIEGTASPPRKGIDEDEYTPLLHHGRELPPLYSQRSLWTRTKASLMYQPSPIPIVNKTLPSNGASIVLAAFIALNFFYMLFHINFNAFEFFVLADRFGIVFVANLPLLYLLAAKNQPLKLLTGRSYESLNIFHRRLGELLCFQALLHSAGMIFVWYVLIRPSGFGLLRFLFLPVIWLGVGAFLSYEILYFTSLGSFRRQWYEPFLGLHIVLQVAALVFVFFHHSIARPYVGIALVIFLVDRLVYRLWTKSTTLEAKTEILEDKETVKLSTTIIRRPAGHPATIFGRSITAGWTATNHVFITIPSLARKHILQAHPFTIASAAPLIIEDEAHLDLLIRAQDGFSRDLLNAAQIHKTLNIRVDGPYGSSHARQMLEDSDLALIVVGGSGIAVGWPLIEHLLDSARSSDTEIASLFSLRRQKVVLIWVIHQGSHLSWIGREALANAENRGAEIIVPRATEEIGRPDLAGMITELVDMYAGGEAAKTRVVASGPDSMGRLVRNTCAGLVKDGRNVDVLFEKFGW</sequence>
<evidence type="ECO:0000256" key="6">
    <source>
        <dbReference type="ARBA" id="ARBA00023136"/>
    </source>
</evidence>
<comment type="subcellular location">
    <subcellularLocation>
        <location evidence="1">Membrane</location>
        <topology evidence="1">Multi-pass membrane protein</topology>
    </subcellularLocation>
</comment>
<proteinExistence type="predicted"/>
<evidence type="ECO:0000313" key="10">
    <source>
        <dbReference type="EMBL" id="CZR57470.1"/>
    </source>
</evidence>
<keyword evidence="4 8" id="KW-1133">Transmembrane helix</keyword>
<keyword evidence="3 8" id="KW-0812">Transmembrane</keyword>
<dbReference type="InterPro" id="IPR051410">
    <property type="entry name" value="Ferric/Cupric_Reductase"/>
</dbReference>
<organism evidence="10 11">
    <name type="scientific">Phialocephala subalpina</name>
    <dbReference type="NCBI Taxonomy" id="576137"/>
    <lineage>
        <taxon>Eukaryota</taxon>
        <taxon>Fungi</taxon>
        <taxon>Dikarya</taxon>
        <taxon>Ascomycota</taxon>
        <taxon>Pezizomycotina</taxon>
        <taxon>Leotiomycetes</taxon>
        <taxon>Helotiales</taxon>
        <taxon>Mollisiaceae</taxon>
        <taxon>Phialocephala</taxon>
        <taxon>Phialocephala fortinii species complex</taxon>
    </lineage>
</organism>
<feature type="transmembrane region" description="Helical" evidence="8">
    <location>
        <begin position="50"/>
        <end position="74"/>
    </location>
</feature>
<dbReference type="InterPro" id="IPR013130">
    <property type="entry name" value="Fe3_Rdtase_TM_dom"/>
</dbReference>